<reference evidence="1" key="1">
    <citation type="journal article" date="2015" name="Nature">
        <title>Complex archaea that bridge the gap between prokaryotes and eukaryotes.</title>
        <authorList>
            <person name="Spang A."/>
            <person name="Saw J.H."/>
            <person name="Jorgensen S.L."/>
            <person name="Zaremba-Niedzwiedzka K."/>
            <person name="Martijn J."/>
            <person name="Lind A.E."/>
            <person name="van Eijk R."/>
            <person name="Schleper C."/>
            <person name="Guy L."/>
            <person name="Ettema T.J."/>
        </authorList>
    </citation>
    <scope>NUCLEOTIDE SEQUENCE</scope>
</reference>
<sequence>MSLFTKLRDRLPSGLKALLQGQVRFPGRSMIMFDFDRASDSEMARDVGDGTGADVLMTPVRWIQKSMREAPVQILDGAGEPLEGNGLGALLARPNPEYPWETLLDGVALSLSLDGNAYWVVARNDVGDPVELWYAPHSNMEPRWPADRNDVFISHYEYKVAGRVQRLEPEDVVHFRDGVDLDNIRLGISPLKGLLREIWTDNEAAVFTASLLRNGGVPGLVISPADSDVDIDQDQADAIKANIETQYTRNNRGRVMVMTGPTKVEQFGFSPKELDLSPLRDISEERVTAALGVQSAVVGFGSGLQQTKVGATMRELRQLSWFNGVIPMQATIAGGITRSLAPAFGAGAVAFNNTGVEALRENEDTKAKRLGELYAAGVITRAEARAPVGFESTDTDNVYRVSFTDLLLPQGVEATGLLPAAPGTTDPNTNGKVAPELLAVLDHALEAGLIPEYHVTPLGIVTTKQQQEDELVENTPRRIVIVGGPRRGKSTVARAFRDEHQIPTLCTDPLRLVKDPESGVTYLPEGLGWSEASKFVADHWLLQPGPWVIEGIATVRALRKFLRERGEGAAELLEGVEVIVLTDGHPEADINPRQEATAKAVATIWDEISSSFPDAEVRGQAVEPIEGDELALEEAQATGAAAQ</sequence>
<dbReference type="InterPro" id="IPR006944">
    <property type="entry name" value="Phage/GTA_portal"/>
</dbReference>
<protein>
    <recommendedName>
        <fullName evidence="2">Portal protein</fullName>
    </recommendedName>
</protein>
<comment type="caution">
    <text evidence="1">The sequence shown here is derived from an EMBL/GenBank/DDBJ whole genome shotgun (WGS) entry which is preliminary data.</text>
</comment>
<dbReference type="EMBL" id="LAZR01000828">
    <property type="protein sequence ID" value="KKN56881.1"/>
    <property type="molecule type" value="Genomic_DNA"/>
</dbReference>
<proteinExistence type="predicted"/>
<evidence type="ECO:0000313" key="1">
    <source>
        <dbReference type="EMBL" id="KKN56881.1"/>
    </source>
</evidence>
<accession>A0A0F9U6H1</accession>
<organism evidence="1">
    <name type="scientific">marine sediment metagenome</name>
    <dbReference type="NCBI Taxonomy" id="412755"/>
    <lineage>
        <taxon>unclassified sequences</taxon>
        <taxon>metagenomes</taxon>
        <taxon>ecological metagenomes</taxon>
    </lineage>
</organism>
<dbReference type="AlphaFoldDB" id="A0A0F9U6H1"/>
<name>A0A0F9U6H1_9ZZZZ</name>
<gene>
    <name evidence="1" type="ORF">LCGC14_0568060</name>
</gene>
<dbReference type="Pfam" id="PF04860">
    <property type="entry name" value="Phage_portal"/>
    <property type="match status" value="1"/>
</dbReference>
<evidence type="ECO:0008006" key="2">
    <source>
        <dbReference type="Google" id="ProtNLM"/>
    </source>
</evidence>
<dbReference type="SUPFAM" id="SSF52540">
    <property type="entry name" value="P-loop containing nucleoside triphosphate hydrolases"/>
    <property type="match status" value="1"/>
</dbReference>
<dbReference type="InterPro" id="IPR027417">
    <property type="entry name" value="P-loop_NTPase"/>
</dbReference>